<dbReference type="RefSeq" id="WP_116554089.1">
    <property type="nucleotide sequence ID" value="NZ_QCZG01000010.1"/>
</dbReference>
<evidence type="ECO:0000259" key="1">
    <source>
        <dbReference type="Pfam" id="PF00485"/>
    </source>
</evidence>
<protein>
    <submittedName>
        <fullName evidence="2">Uridine kinase</fullName>
    </submittedName>
</protein>
<evidence type="ECO:0000313" key="2">
    <source>
        <dbReference type="EMBL" id="PWA12266.1"/>
    </source>
</evidence>
<dbReference type="InterPro" id="IPR027417">
    <property type="entry name" value="P-loop_NTPase"/>
</dbReference>
<dbReference type="InterPro" id="IPR006083">
    <property type="entry name" value="PRK/URK"/>
</dbReference>
<dbReference type="Gene3D" id="3.40.50.300">
    <property type="entry name" value="P-loop containing nucleotide triphosphate hydrolases"/>
    <property type="match status" value="1"/>
</dbReference>
<dbReference type="GO" id="GO:0005524">
    <property type="term" value="F:ATP binding"/>
    <property type="evidence" value="ECO:0007669"/>
    <property type="project" value="InterPro"/>
</dbReference>
<accession>A0A2U1K438</accession>
<dbReference type="GO" id="GO:0016301">
    <property type="term" value="F:kinase activity"/>
    <property type="evidence" value="ECO:0007669"/>
    <property type="project" value="UniProtKB-KW"/>
</dbReference>
<dbReference type="AlphaFoldDB" id="A0A2U1K438"/>
<reference evidence="2 3" key="1">
    <citation type="submission" date="2018-04" db="EMBL/GenBank/DDBJ databases">
        <title>Camelliibacillus theae gen. nov., sp. nov., isolated from Pu'er tea.</title>
        <authorList>
            <person name="Niu L."/>
        </authorList>
    </citation>
    <scope>NUCLEOTIDE SEQUENCE [LARGE SCALE GENOMIC DNA]</scope>
    <source>
        <strain evidence="2 3">T8</strain>
    </source>
</reference>
<proteinExistence type="predicted"/>
<dbReference type="SUPFAM" id="SSF52540">
    <property type="entry name" value="P-loop containing nucleoside triphosphate hydrolases"/>
    <property type="match status" value="1"/>
</dbReference>
<name>A0A2U1K438_9BACI</name>
<gene>
    <name evidence="2" type="ORF">DCC39_06515</name>
</gene>
<sequence>MPLNEILQLLKLSSNNRSFVLGIDGLGGAGKTAFAQVVLNFFEKLDIKAIVLHIDDFIYPKNIRYDITKEERYCYYNLQWRYDYLINEILSPIHSGVEINKEIEIYEKINDNYIKRHIKISRDTVVIVEGVFLQRPELGPFFDYVIFIDVPKDVRLKRVINRDSYIGGTPAVKEKYERRYFPAEEMYISSCSPILKANYIIRYLEE</sequence>
<dbReference type="Proteomes" id="UP000245998">
    <property type="component" value="Unassembled WGS sequence"/>
</dbReference>
<comment type="caution">
    <text evidence="2">The sequence shown here is derived from an EMBL/GenBank/DDBJ whole genome shotgun (WGS) entry which is preliminary data.</text>
</comment>
<feature type="domain" description="Phosphoribulokinase/uridine kinase" evidence="1">
    <location>
        <begin position="20"/>
        <end position="191"/>
    </location>
</feature>
<evidence type="ECO:0000313" key="3">
    <source>
        <dbReference type="Proteomes" id="UP000245998"/>
    </source>
</evidence>
<dbReference type="Pfam" id="PF00485">
    <property type="entry name" value="PRK"/>
    <property type="match status" value="1"/>
</dbReference>
<keyword evidence="3" id="KW-1185">Reference proteome</keyword>
<dbReference type="EMBL" id="QCZG01000010">
    <property type="protein sequence ID" value="PWA12266.1"/>
    <property type="molecule type" value="Genomic_DNA"/>
</dbReference>
<keyword evidence="2" id="KW-0808">Transferase</keyword>
<keyword evidence="2" id="KW-0418">Kinase</keyword>
<dbReference type="PANTHER" id="PTHR10285">
    <property type="entry name" value="URIDINE KINASE"/>
    <property type="match status" value="1"/>
</dbReference>
<organism evidence="2 3">
    <name type="scientific">Pueribacillus theae</name>
    <dbReference type="NCBI Taxonomy" id="2171751"/>
    <lineage>
        <taxon>Bacteria</taxon>
        <taxon>Bacillati</taxon>
        <taxon>Bacillota</taxon>
        <taxon>Bacilli</taxon>
        <taxon>Bacillales</taxon>
        <taxon>Bacillaceae</taxon>
        <taxon>Pueribacillus</taxon>
    </lineage>
</organism>
<dbReference type="OrthoDB" id="1420794at2"/>